<reference evidence="1 2" key="1">
    <citation type="journal article" date="2015" name="Genome Announc.">
        <title>Complete Genome Sequence of Polypropylene Glycol- and Polyethylene Glycol-Degrading Sphingopyxis macrogoltabida Strain EY-1.</title>
        <authorList>
            <person name="Ohtsubo Y."/>
            <person name="Nagata Y."/>
            <person name="Numata M."/>
            <person name="Tsuchikane K."/>
            <person name="Hosoyama A."/>
            <person name="Yamazoe A."/>
            <person name="Tsuda M."/>
            <person name="Fujita N."/>
            <person name="Kawai F."/>
        </authorList>
    </citation>
    <scope>NUCLEOTIDE SEQUENCE [LARGE SCALE GENOMIC DNA]</scope>
    <source>
        <strain evidence="1 2">EY-1</strain>
    </source>
</reference>
<dbReference type="SUPFAM" id="SSF48613">
    <property type="entry name" value="Heme oxygenase-like"/>
    <property type="match status" value="1"/>
</dbReference>
<name>A0A0N9U9P6_SPHMC</name>
<dbReference type="InterPro" id="IPR016084">
    <property type="entry name" value="Haem_Oase-like_multi-hlx"/>
</dbReference>
<dbReference type="PATRIC" id="fig|33050.5.peg.1106"/>
<proteinExistence type="predicted"/>
<dbReference type="KEGG" id="smag:AN936_05345"/>
<dbReference type="RefSeq" id="WP_149037593.1">
    <property type="nucleotide sequence ID" value="NZ_CP012700.1"/>
</dbReference>
<dbReference type="EMBL" id="CP012700">
    <property type="protein sequence ID" value="ALH79808.1"/>
    <property type="molecule type" value="Genomic_DNA"/>
</dbReference>
<evidence type="ECO:0008006" key="3">
    <source>
        <dbReference type="Google" id="ProtNLM"/>
    </source>
</evidence>
<dbReference type="OrthoDB" id="9149607at2"/>
<dbReference type="AlphaFoldDB" id="A0A0N9U9P6"/>
<dbReference type="Gene3D" id="1.20.910.10">
    <property type="entry name" value="Heme oxygenase-like"/>
    <property type="match status" value="1"/>
</dbReference>
<organism evidence="1 2">
    <name type="scientific">Sphingopyxis macrogoltabida</name>
    <name type="common">Sphingomonas macrogoltabidus</name>
    <dbReference type="NCBI Taxonomy" id="33050"/>
    <lineage>
        <taxon>Bacteria</taxon>
        <taxon>Pseudomonadati</taxon>
        <taxon>Pseudomonadota</taxon>
        <taxon>Alphaproteobacteria</taxon>
        <taxon>Sphingomonadales</taxon>
        <taxon>Sphingomonadaceae</taxon>
        <taxon>Sphingopyxis</taxon>
    </lineage>
</organism>
<accession>A0A0N9U9P6</accession>
<gene>
    <name evidence="1" type="ORF">AN936_05345</name>
</gene>
<evidence type="ECO:0000313" key="1">
    <source>
        <dbReference type="EMBL" id="ALH79808.1"/>
    </source>
</evidence>
<dbReference type="Proteomes" id="UP000058074">
    <property type="component" value="Chromosome"/>
</dbReference>
<protein>
    <recommendedName>
        <fullName evidence="3">Heme oxygenase</fullName>
    </recommendedName>
</protein>
<sequence>MPNETLRRALRAQTASQHRLLDDAVGSFATVEAYGRFVANSLAFRAPVETLLARGTRWPLLPLADLMREDLADLDVAPRPEGVFAKAPGGAGEVGIAYVLEGSALGARLLVRRAAALGYGARYGARHLARQVEDMARWRRFLALLETIPDSQTDAVVAGAVAAFDFALGIYTVETV</sequence>
<evidence type="ECO:0000313" key="2">
    <source>
        <dbReference type="Proteomes" id="UP000058074"/>
    </source>
</evidence>
<dbReference type="CDD" id="cd19166">
    <property type="entry name" value="HemeO-bac"/>
    <property type="match status" value="1"/>
</dbReference>